<comment type="catalytic activity">
    <reaction evidence="1">
        <text>ATP + protein L-histidine = ADP + protein N-phospho-L-histidine.</text>
        <dbReference type="EC" id="2.7.13.3"/>
    </reaction>
</comment>
<feature type="domain" description="PAS" evidence="14">
    <location>
        <begin position="405"/>
        <end position="459"/>
    </location>
</feature>
<keyword evidence="16" id="KW-0067">ATP-binding</keyword>
<keyword evidence="7 12" id="KW-0812">Transmembrane</keyword>
<dbReference type="InterPro" id="IPR003661">
    <property type="entry name" value="HisK_dim/P_dom"/>
</dbReference>
<dbReference type="Proteomes" id="UP001352263">
    <property type="component" value="Unassembled WGS sequence"/>
</dbReference>
<dbReference type="CDD" id="cd00130">
    <property type="entry name" value="PAS"/>
    <property type="match status" value="1"/>
</dbReference>
<dbReference type="InterPro" id="IPR003594">
    <property type="entry name" value="HATPase_dom"/>
</dbReference>
<evidence type="ECO:0000256" key="10">
    <source>
        <dbReference type="ARBA" id="ARBA00023136"/>
    </source>
</evidence>
<dbReference type="EC" id="2.7.13.3" evidence="3"/>
<keyword evidence="6" id="KW-0808">Transferase</keyword>
<evidence type="ECO:0000256" key="2">
    <source>
        <dbReference type="ARBA" id="ARBA00004651"/>
    </source>
</evidence>
<dbReference type="PANTHER" id="PTHR43047">
    <property type="entry name" value="TWO-COMPONENT HISTIDINE PROTEIN KINASE"/>
    <property type="match status" value="1"/>
</dbReference>
<evidence type="ECO:0000256" key="12">
    <source>
        <dbReference type="SAM" id="Phobius"/>
    </source>
</evidence>
<evidence type="ECO:0000256" key="5">
    <source>
        <dbReference type="ARBA" id="ARBA00022553"/>
    </source>
</evidence>
<keyword evidence="10 12" id="KW-0472">Membrane</keyword>
<feature type="domain" description="HAMP" evidence="15">
    <location>
        <begin position="322"/>
        <end position="375"/>
    </location>
</feature>
<dbReference type="PANTHER" id="PTHR43047:SF72">
    <property type="entry name" value="OSMOSENSING HISTIDINE PROTEIN KINASE SLN1"/>
    <property type="match status" value="1"/>
</dbReference>
<protein>
    <recommendedName>
        <fullName evidence="3">histidine kinase</fullName>
        <ecNumber evidence="3">2.7.13.3</ecNumber>
    </recommendedName>
</protein>
<evidence type="ECO:0000256" key="6">
    <source>
        <dbReference type="ARBA" id="ARBA00022679"/>
    </source>
</evidence>
<evidence type="ECO:0000259" key="14">
    <source>
        <dbReference type="PROSITE" id="PS50112"/>
    </source>
</evidence>
<keyword evidence="17" id="KW-1185">Reference proteome</keyword>
<dbReference type="SUPFAM" id="SSF55874">
    <property type="entry name" value="ATPase domain of HSP90 chaperone/DNA topoisomerase II/histidine kinase"/>
    <property type="match status" value="1"/>
</dbReference>
<gene>
    <name evidence="16" type="ORF">RY831_10495</name>
</gene>
<evidence type="ECO:0000256" key="1">
    <source>
        <dbReference type="ARBA" id="ARBA00000085"/>
    </source>
</evidence>
<feature type="transmembrane region" description="Helical" evidence="12">
    <location>
        <begin position="302"/>
        <end position="321"/>
    </location>
</feature>
<dbReference type="SMART" id="SM00388">
    <property type="entry name" value="HisKA"/>
    <property type="match status" value="1"/>
</dbReference>
<feature type="coiled-coil region" evidence="11">
    <location>
        <begin position="363"/>
        <end position="408"/>
    </location>
</feature>
<keyword evidence="16" id="KW-0547">Nucleotide-binding</keyword>
<dbReference type="PROSITE" id="PS50885">
    <property type="entry name" value="HAMP"/>
    <property type="match status" value="1"/>
</dbReference>
<dbReference type="SUPFAM" id="SSF47384">
    <property type="entry name" value="Homodimeric domain of signal transducing histidine kinase"/>
    <property type="match status" value="1"/>
</dbReference>
<dbReference type="RefSeq" id="WP_326506296.1">
    <property type="nucleotide sequence ID" value="NZ_JAWIIV010000007.1"/>
</dbReference>
<evidence type="ECO:0000256" key="8">
    <source>
        <dbReference type="ARBA" id="ARBA00022777"/>
    </source>
</evidence>
<sequence length="759" mass="85066">MNIKNALSNRSIGAYLALVFSIMTIVLTVILVQVIGIAATRQLKNNIGNGLAELALQTSDKLDRGMHERYREVRLMSMRKDLTSREVSVDDKRRVLDERQQTYGFYAWIGLTDPEGKVLASTQKMLEGANVAQRPWFRNALAGNHLGDVHEAVLLAKLLPNPTSEPKRFVDVAFPYRDSQGTLLGVLGVHLSWQWARDVERSIIDPIAVRRRVESMILDRAGTVLLGPPGMQGKTLDIKRYQLADGRPNAFHIEASDDGRQYLVGHSASRGYADYPGLGWTVVVRQDAEEAYAPAKRLQQQVLWSGIGLAVLFSVLGWLVARRIAQPLGELAASAQQVQTRQADGIARIDTDYLEVRRLSGSLNALVADLLQKESALRDLNQTLERRVEQRTQELAQALADVRNSEKRIKTIIETAQDAFIGVDLHGKVTDWNSRAEQMFGWNADEAIGRSLQELIIPQRFHDRYAAALADFHRTGALDYLNQRLERIVVNRAGHEFPVEATIGLAGTADTYFFSAFLHDISERKKVERMKSEFVSTVSHELRTPLTSIRASLSMLVDDMDGMGADLPPDVRGLLNISYQSCERLVRLVNDVLDVQQIESGNMAYQMRDQPLLPLIRESMDAMDSYARQYRVRLDLQTDGSEPQLPFDHDRMIQVLHNLLSNAIKFSPPESTVTLSMERRDRHVRISVSDHGSGIPQQFRDRIFQKFAQADATDSRRKGGTGLGLSICKSIVEEHGGEISFESEPGEGTAFHVDLPLKM</sequence>
<dbReference type="Gene3D" id="1.10.287.130">
    <property type="match status" value="1"/>
</dbReference>
<evidence type="ECO:0000256" key="11">
    <source>
        <dbReference type="SAM" id="Coils"/>
    </source>
</evidence>
<evidence type="ECO:0000313" key="16">
    <source>
        <dbReference type="EMBL" id="MEC4719581.1"/>
    </source>
</evidence>
<dbReference type="InterPro" id="IPR013767">
    <property type="entry name" value="PAS_fold"/>
</dbReference>
<dbReference type="Gene3D" id="3.30.450.20">
    <property type="entry name" value="PAS domain"/>
    <property type="match status" value="2"/>
</dbReference>
<dbReference type="CDD" id="cd00082">
    <property type="entry name" value="HisKA"/>
    <property type="match status" value="1"/>
</dbReference>
<evidence type="ECO:0000256" key="9">
    <source>
        <dbReference type="ARBA" id="ARBA00022989"/>
    </source>
</evidence>
<dbReference type="EMBL" id="JAWIIV010000007">
    <property type="protein sequence ID" value="MEC4719581.1"/>
    <property type="molecule type" value="Genomic_DNA"/>
</dbReference>
<evidence type="ECO:0000256" key="4">
    <source>
        <dbReference type="ARBA" id="ARBA00022475"/>
    </source>
</evidence>
<comment type="caution">
    <text evidence="16">The sequence shown here is derived from an EMBL/GenBank/DDBJ whole genome shotgun (WGS) entry which is preliminary data.</text>
</comment>
<proteinExistence type="predicted"/>
<dbReference type="Pfam" id="PF00512">
    <property type="entry name" value="HisKA"/>
    <property type="match status" value="1"/>
</dbReference>
<keyword evidence="9 12" id="KW-1133">Transmembrane helix</keyword>
<dbReference type="InterPro" id="IPR005467">
    <property type="entry name" value="His_kinase_dom"/>
</dbReference>
<dbReference type="Pfam" id="PF00989">
    <property type="entry name" value="PAS"/>
    <property type="match status" value="1"/>
</dbReference>
<feature type="domain" description="Histidine kinase" evidence="13">
    <location>
        <begin position="537"/>
        <end position="759"/>
    </location>
</feature>
<reference evidence="16 17" key="1">
    <citation type="submission" date="2023-10" db="EMBL/GenBank/DDBJ databases">
        <title>Noviherbaspirillum sp. CPCC 100848 genome assembly.</title>
        <authorList>
            <person name="Li X.Y."/>
            <person name="Fang X.M."/>
        </authorList>
    </citation>
    <scope>NUCLEOTIDE SEQUENCE [LARGE SCALE GENOMIC DNA]</scope>
    <source>
        <strain evidence="16 17">CPCC 100848</strain>
    </source>
</reference>
<dbReference type="PRINTS" id="PR00344">
    <property type="entry name" value="BCTRLSENSOR"/>
</dbReference>
<keyword evidence="8" id="KW-0418">Kinase</keyword>
<dbReference type="SMART" id="SM00091">
    <property type="entry name" value="PAS"/>
    <property type="match status" value="1"/>
</dbReference>
<dbReference type="InterPro" id="IPR003660">
    <property type="entry name" value="HAMP_dom"/>
</dbReference>
<dbReference type="InterPro" id="IPR000014">
    <property type="entry name" value="PAS"/>
</dbReference>
<dbReference type="GO" id="GO:0005524">
    <property type="term" value="F:ATP binding"/>
    <property type="evidence" value="ECO:0007669"/>
    <property type="project" value="UniProtKB-KW"/>
</dbReference>
<dbReference type="CDD" id="cd18774">
    <property type="entry name" value="PDC2_HK_sensor"/>
    <property type="match status" value="1"/>
</dbReference>
<keyword evidence="4" id="KW-1003">Cell membrane</keyword>
<comment type="subcellular location">
    <subcellularLocation>
        <location evidence="2">Cell membrane</location>
        <topology evidence="2">Multi-pass membrane protein</topology>
    </subcellularLocation>
</comment>
<dbReference type="Gene3D" id="6.10.340.10">
    <property type="match status" value="1"/>
</dbReference>
<evidence type="ECO:0000256" key="3">
    <source>
        <dbReference type="ARBA" id="ARBA00012438"/>
    </source>
</evidence>
<dbReference type="InterPro" id="IPR004358">
    <property type="entry name" value="Sig_transdc_His_kin-like_C"/>
</dbReference>
<dbReference type="InterPro" id="IPR036890">
    <property type="entry name" value="HATPase_C_sf"/>
</dbReference>
<dbReference type="InterPro" id="IPR035965">
    <property type="entry name" value="PAS-like_dom_sf"/>
</dbReference>
<dbReference type="CDD" id="cd16922">
    <property type="entry name" value="HATPase_EvgS-ArcB-TorS-like"/>
    <property type="match status" value="1"/>
</dbReference>
<evidence type="ECO:0000256" key="7">
    <source>
        <dbReference type="ARBA" id="ARBA00022692"/>
    </source>
</evidence>
<evidence type="ECO:0000313" key="17">
    <source>
        <dbReference type="Proteomes" id="UP001352263"/>
    </source>
</evidence>
<dbReference type="InterPro" id="IPR033479">
    <property type="entry name" value="dCache_1"/>
</dbReference>
<dbReference type="CDD" id="cd12914">
    <property type="entry name" value="PDC1_DGC_like"/>
    <property type="match status" value="1"/>
</dbReference>
<accession>A0ABU6J7F3</accession>
<name>A0ABU6J7F3_9BURK</name>
<evidence type="ECO:0000259" key="13">
    <source>
        <dbReference type="PROSITE" id="PS50109"/>
    </source>
</evidence>
<dbReference type="Gene3D" id="3.30.565.10">
    <property type="entry name" value="Histidine kinase-like ATPase, C-terminal domain"/>
    <property type="match status" value="1"/>
</dbReference>
<dbReference type="InterPro" id="IPR036097">
    <property type="entry name" value="HisK_dim/P_sf"/>
</dbReference>
<evidence type="ECO:0000259" key="15">
    <source>
        <dbReference type="PROSITE" id="PS50885"/>
    </source>
</evidence>
<dbReference type="SMART" id="SM00387">
    <property type="entry name" value="HATPase_c"/>
    <property type="match status" value="1"/>
</dbReference>
<dbReference type="SUPFAM" id="SSF55785">
    <property type="entry name" value="PYP-like sensor domain (PAS domain)"/>
    <property type="match status" value="1"/>
</dbReference>
<keyword evidence="11" id="KW-0175">Coiled coil</keyword>
<dbReference type="PROSITE" id="PS50109">
    <property type="entry name" value="HIS_KIN"/>
    <property type="match status" value="1"/>
</dbReference>
<dbReference type="Pfam" id="PF02743">
    <property type="entry name" value="dCache_1"/>
    <property type="match status" value="1"/>
</dbReference>
<dbReference type="PROSITE" id="PS50112">
    <property type="entry name" value="PAS"/>
    <property type="match status" value="1"/>
</dbReference>
<keyword evidence="5" id="KW-0597">Phosphoprotein</keyword>
<organism evidence="16 17">
    <name type="scientific">Noviherbaspirillum album</name>
    <dbReference type="NCBI Taxonomy" id="3080276"/>
    <lineage>
        <taxon>Bacteria</taxon>
        <taxon>Pseudomonadati</taxon>
        <taxon>Pseudomonadota</taxon>
        <taxon>Betaproteobacteria</taxon>
        <taxon>Burkholderiales</taxon>
        <taxon>Oxalobacteraceae</taxon>
        <taxon>Noviherbaspirillum</taxon>
    </lineage>
</organism>
<feature type="transmembrane region" description="Helical" evidence="12">
    <location>
        <begin position="12"/>
        <end position="39"/>
    </location>
</feature>
<dbReference type="Pfam" id="PF02518">
    <property type="entry name" value="HATPase_c"/>
    <property type="match status" value="1"/>
</dbReference>
<dbReference type="NCBIfam" id="TIGR00229">
    <property type="entry name" value="sensory_box"/>
    <property type="match status" value="1"/>
</dbReference>